<dbReference type="PANTHER" id="PTHR43585:SF2">
    <property type="entry name" value="ATP-GRASP ENZYME FSQD"/>
    <property type="match status" value="1"/>
</dbReference>
<dbReference type="Pfam" id="PF18130">
    <property type="entry name" value="ATPgrasp_N"/>
    <property type="match status" value="1"/>
</dbReference>
<protein>
    <submittedName>
        <fullName evidence="6">ATP-grasp domain-containing protein</fullName>
    </submittedName>
</protein>
<evidence type="ECO:0000256" key="2">
    <source>
        <dbReference type="ARBA" id="ARBA00022741"/>
    </source>
</evidence>
<sequence length="432" mass="48385">MAHVVFIDSTPTGLNAFRTARSLGHQVTFIRPTRASSFVSIMSKDPQKLEGQLRDVDRYIEVETLEDADLFPVLERLHRETPIDTIISSAETGIMPAARAAEKWHTRYPSPQQLGNAVFKHQLRETLARHGIRSPRFEVLSEEALFSGPQTIGYPFVVKPVRGFAKQYSAICYTPADFAAYLKNLRDDRANSSLIDSVVSHDYIIEEYVTGTLHSAETIVRDGNVMLYATTTRYRAHYYDLLELAAVMPSGLSDADRERIRDYLQTVFNALEIDIGLYHVELLMTPEGPVLVEINARMMGSVSPIMYQIQTGEDAFAHLIRLHLGEAVTVSEAGFHNAGITLAVAARHGGHISERFRQEQLTALLRAYEIPHNTLNIEANKFVGRYGGNFSIMGHVIILAESPEAVAEKGHRFLCEMDTLTGLETAKYFDRS</sequence>
<evidence type="ECO:0000313" key="7">
    <source>
        <dbReference type="Proteomes" id="UP001056635"/>
    </source>
</evidence>
<dbReference type="PANTHER" id="PTHR43585">
    <property type="entry name" value="FUMIPYRROLE BIOSYNTHESIS PROTEIN C"/>
    <property type="match status" value="1"/>
</dbReference>
<dbReference type="Pfam" id="PF13535">
    <property type="entry name" value="ATP-grasp_4"/>
    <property type="match status" value="1"/>
</dbReference>
<evidence type="ECO:0000256" key="3">
    <source>
        <dbReference type="ARBA" id="ARBA00022840"/>
    </source>
</evidence>
<dbReference type="InterPro" id="IPR041472">
    <property type="entry name" value="BL00235/CARNS1_N"/>
</dbReference>
<dbReference type="Proteomes" id="UP001056635">
    <property type="component" value="Chromosome"/>
</dbReference>
<dbReference type="InterPro" id="IPR052032">
    <property type="entry name" value="ATP-dep_AA_Ligase"/>
</dbReference>
<keyword evidence="7" id="KW-1185">Reference proteome</keyword>
<evidence type="ECO:0000259" key="5">
    <source>
        <dbReference type="PROSITE" id="PS50975"/>
    </source>
</evidence>
<evidence type="ECO:0000256" key="1">
    <source>
        <dbReference type="ARBA" id="ARBA00022598"/>
    </source>
</evidence>
<gene>
    <name evidence="6" type="ORF">K6958_19800</name>
</gene>
<reference evidence="6" key="1">
    <citation type="submission" date="2021-09" db="EMBL/GenBank/DDBJ databases">
        <title>First case of bloodstream infection caused by Mixta hanseatica sp. nov., a member of the Erwiniaceae family.</title>
        <authorList>
            <person name="Both A."/>
            <person name="Huang J."/>
            <person name="Wenzel P."/>
            <person name="Aepfelbacher M."/>
            <person name="Rohde H."/>
            <person name="Christner M."/>
            <person name="Hentschke M."/>
        </authorList>
    </citation>
    <scope>NUCLEOTIDE SEQUENCE</scope>
    <source>
        <strain evidence="6">X22927</strain>
    </source>
</reference>
<keyword evidence="1" id="KW-0436">Ligase</keyword>
<dbReference type="PROSITE" id="PS50975">
    <property type="entry name" value="ATP_GRASP"/>
    <property type="match status" value="1"/>
</dbReference>
<organism evidence="6 7">
    <name type="scientific">Mixta hanseatica</name>
    <dbReference type="NCBI Taxonomy" id="2872648"/>
    <lineage>
        <taxon>Bacteria</taxon>
        <taxon>Pseudomonadati</taxon>
        <taxon>Pseudomonadota</taxon>
        <taxon>Gammaproteobacteria</taxon>
        <taxon>Enterobacterales</taxon>
        <taxon>Erwiniaceae</taxon>
        <taxon>Mixta</taxon>
    </lineage>
</organism>
<keyword evidence="2 4" id="KW-0547">Nucleotide-binding</keyword>
<dbReference type="Gene3D" id="3.30.470.20">
    <property type="entry name" value="ATP-grasp fold, B domain"/>
    <property type="match status" value="1"/>
</dbReference>
<name>A0ABY4R723_9GAMM</name>
<accession>A0ABY4R723</accession>
<evidence type="ECO:0000313" key="6">
    <source>
        <dbReference type="EMBL" id="UQY44040.1"/>
    </source>
</evidence>
<dbReference type="SUPFAM" id="SSF56059">
    <property type="entry name" value="Glutathione synthetase ATP-binding domain-like"/>
    <property type="match status" value="1"/>
</dbReference>
<dbReference type="Gene3D" id="3.40.50.20">
    <property type="match status" value="1"/>
</dbReference>
<dbReference type="RefSeq" id="WP_249892674.1">
    <property type="nucleotide sequence ID" value="NZ_CP082904.1"/>
</dbReference>
<dbReference type="EMBL" id="CP082904">
    <property type="protein sequence ID" value="UQY44040.1"/>
    <property type="molecule type" value="Genomic_DNA"/>
</dbReference>
<keyword evidence="3 4" id="KW-0067">ATP-binding</keyword>
<feature type="domain" description="ATP-grasp" evidence="5">
    <location>
        <begin position="124"/>
        <end position="324"/>
    </location>
</feature>
<proteinExistence type="predicted"/>
<dbReference type="InterPro" id="IPR011761">
    <property type="entry name" value="ATP-grasp"/>
</dbReference>
<evidence type="ECO:0000256" key="4">
    <source>
        <dbReference type="PROSITE-ProRule" id="PRU00409"/>
    </source>
</evidence>